<dbReference type="EMBL" id="JBEWLZ010000011">
    <property type="protein sequence ID" value="MET1491399.1"/>
    <property type="molecule type" value="Genomic_DNA"/>
</dbReference>
<dbReference type="Gene3D" id="3.30.300.90">
    <property type="entry name" value="BolA-like"/>
    <property type="match status" value="1"/>
</dbReference>
<dbReference type="SUPFAM" id="SSF82657">
    <property type="entry name" value="BolA-like"/>
    <property type="match status" value="1"/>
</dbReference>
<organism evidence="2 3">
    <name type="scientific">Uliginosibacterium paludis</name>
    <dbReference type="NCBI Taxonomy" id="1615952"/>
    <lineage>
        <taxon>Bacteria</taxon>
        <taxon>Pseudomonadati</taxon>
        <taxon>Pseudomonadota</taxon>
        <taxon>Betaproteobacteria</taxon>
        <taxon>Rhodocyclales</taxon>
        <taxon>Zoogloeaceae</taxon>
        <taxon>Uliginosibacterium</taxon>
    </lineage>
</organism>
<dbReference type="Pfam" id="PF01722">
    <property type="entry name" value="BolA"/>
    <property type="match status" value="1"/>
</dbReference>
<evidence type="ECO:0000313" key="3">
    <source>
        <dbReference type="Proteomes" id="UP001548590"/>
    </source>
</evidence>
<protein>
    <submittedName>
        <fullName evidence="2">BolA family protein</fullName>
    </submittedName>
</protein>
<keyword evidence="3" id="KW-1185">Reference proteome</keyword>
<dbReference type="PIRSF" id="PIRSF003113">
    <property type="entry name" value="BolA"/>
    <property type="match status" value="1"/>
</dbReference>
<sequence length="89" mass="9593">MELIDIIRSRLSPLEPLELEITDDSHRHAGHAGARAGGGHFELRIVSVAFAGQNTLARHRSIHALLADLMPSRIHALAISARAPEESGS</sequence>
<dbReference type="RefSeq" id="WP_345929241.1">
    <property type="nucleotide sequence ID" value="NZ_JBDIVF010000009.1"/>
</dbReference>
<comment type="similarity">
    <text evidence="1">Belongs to the BolA/IbaG family.</text>
</comment>
<dbReference type="PANTHER" id="PTHR46230:SF7">
    <property type="entry name" value="BOLA-LIKE PROTEIN 1"/>
    <property type="match status" value="1"/>
</dbReference>
<gene>
    <name evidence="2" type="ORF">ABVT11_16290</name>
</gene>
<dbReference type="InterPro" id="IPR036065">
    <property type="entry name" value="BolA-like_sf"/>
</dbReference>
<comment type="caution">
    <text evidence="2">The sequence shown here is derived from an EMBL/GenBank/DDBJ whole genome shotgun (WGS) entry which is preliminary data.</text>
</comment>
<proteinExistence type="inferred from homology"/>
<dbReference type="Proteomes" id="UP001548590">
    <property type="component" value="Unassembled WGS sequence"/>
</dbReference>
<accession>A0ABV2CU01</accession>
<dbReference type="PANTHER" id="PTHR46230">
    <property type="match status" value="1"/>
</dbReference>
<evidence type="ECO:0000313" key="2">
    <source>
        <dbReference type="EMBL" id="MET1491399.1"/>
    </source>
</evidence>
<reference evidence="2 3" key="1">
    <citation type="submission" date="2024-07" db="EMBL/GenBank/DDBJ databases">
        <title>Uliginosibacterium paludis KCTC:42655.</title>
        <authorList>
            <person name="Kim M.K."/>
        </authorList>
    </citation>
    <scope>NUCLEOTIDE SEQUENCE [LARGE SCALE GENOMIC DNA]</scope>
    <source>
        <strain evidence="2 3">KCTC 42655</strain>
    </source>
</reference>
<evidence type="ECO:0000256" key="1">
    <source>
        <dbReference type="RuleBase" id="RU003860"/>
    </source>
</evidence>
<name>A0ABV2CU01_9RHOO</name>
<dbReference type="InterPro" id="IPR002634">
    <property type="entry name" value="BolA"/>
</dbReference>